<evidence type="ECO:0000256" key="3">
    <source>
        <dbReference type="ARBA" id="ARBA00022606"/>
    </source>
</evidence>
<feature type="transmembrane region" description="Helical" evidence="10">
    <location>
        <begin position="127"/>
        <end position="149"/>
    </location>
</feature>
<evidence type="ECO:0000313" key="12">
    <source>
        <dbReference type="Proteomes" id="UP001168821"/>
    </source>
</evidence>
<dbReference type="GO" id="GO:0007165">
    <property type="term" value="P:signal transduction"/>
    <property type="evidence" value="ECO:0007669"/>
    <property type="project" value="UniProtKB-KW"/>
</dbReference>
<dbReference type="PANTHER" id="PTHR21137">
    <property type="entry name" value="ODORANT RECEPTOR"/>
    <property type="match status" value="1"/>
</dbReference>
<gene>
    <name evidence="11" type="ORF">Zmor_007652</name>
</gene>
<feature type="transmembrane region" description="Helical" evidence="10">
    <location>
        <begin position="178"/>
        <end position="195"/>
    </location>
</feature>
<evidence type="ECO:0008006" key="13">
    <source>
        <dbReference type="Google" id="ProtNLM"/>
    </source>
</evidence>
<keyword evidence="8" id="KW-0675">Receptor</keyword>
<reference evidence="11" key="1">
    <citation type="journal article" date="2023" name="G3 (Bethesda)">
        <title>Whole genome assemblies of Zophobas morio and Tenebrio molitor.</title>
        <authorList>
            <person name="Kaur S."/>
            <person name="Stinson S.A."/>
            <person name="diCenzo G.C."/>
        </authorList>
    </citation>
    <scope>NUCLEOTIDE SEQUENCE</scope>
    <source>
        <strain evidence="11">QUZm001</strain>
    </source>
</reference>
<dbReference type="GO" id="GO:0004984">
    <property type="term" value="F:olfactory receptor activity"/>
    <property type="evidence" value="ECO:0007669"/>
    <property type="project" value="InterPro"/>
</dbReference>
<evidence type="ECO:0000256" key="4">
    <source>
        <dbReference type="ARBA" id="ARBA00022692"/>
    </source>
</evidence>
<keyword evidence="7 10" id="KW-0472">Membrane</keyword>
<feature type="transmembrane region" description="Helical" evidence="10">
    <location>
        <begin position="256"/>
        <end position="273"/>
    </location>
</feature>
<evidence type="ECO:0000256" key="5">
    <source>
        <dbReference type="ARBA" id="ARBA00022725"/>
    </source>
</evidence>
<keyword evidence="9" id="KW-0807">Transducer</keyword>
<keyword evidence="6 10" id="KW-1133">Transmembrane helix</keyword>
<evidence type="ECO:0000256" key="8">
    <source>
        <dbReference type="ARBA" id="ARBA00023170"/>
    </source>
</evidence>
<feature type="transmembrane region" description="Helical" evidence="10">
    <location>
        <begin position="35"/>
        <end position="53"/>
    </location>
</feature>
<comment type="subcellular location">
    <subcellularLocation>
        <location evidence="1">Cell membrane</location>
        <topology evidence="1">Multi-pass membrane protein</topology>
    </subcellularLocation>
</comment>
<feature type="transmembrane region" description="Helical" evidence="10">
    <location>
        <begin position="285"/>
        <end position="305"/>
    </location>
</feature>
<dbReference type="InterPro" id="IPR004117">
    <property type="entry name" value="7tm6_olfct_rcpt"/>
</dbReference>
<evidence type="ECO:0000313" key="11">
    <source>
        <dbReference type="EMBL" id="KAJ3663377.1"/>
    </source>
</evidence>
<sequence>MDKFNWKFTIRFNMLILKIAGLWPKGNEVYKFNRYTIYSIFALNLFINGHNFFQAANILFVYTDLTALTAIIFVTVTDLLASVKVYYFVSNIGILKKLMVTLDGQLFQPRTLEQRSLVQPGLDSWKFTYVAFCVPVITTLILWAVFPIMDGSFREYRLPFSAWYPYNTKVSPLYELTYVYQIVSIWFLALTNVNMDTLIAALMMYVGTQCDILSDDVRNLGSRGVMEFNTKLLNCIDHHRNILSFAGNCNKFFDKIALGQFFTSSLSLALAMFQLTVVEPLSSEFYSLLFYVFSMTVQISLYCWFGNEVEIKVRNSG</sequence>
<evidence type="ECO:0000256" key="9">
    <source>
        <dbReference type="ARBA" id="ARBA00023224"/>
    </source>
</evidence>
<protein>
    <recommendedName>
        <fullName evidence="13">7tm 6 domain containing protein</fullName>
    </recommendedName>
</protein>
<dbReference type="Proteomes" id="UP001168821">
    <property type="component" value="Unassembled WGS sequence"/>
</dbReference>
<organism evidence="11 12">
    <name type="scientific">Zophobas morio</name>
    <dbReference type="NCBI Taxonomy" id="2755281"/>
    <lineage>
        <taxon>Eukaryota</taxon>
        <taxon>Metazoa</taxon>
        <taxon>Ecdysozoa</taxon>
        <taxon>Arthropoda</taxon>
        <taxon>Hexapoda</taxon>
        <taxon>Insecta</taxon>
        <taxon>Pterygota</taxon>
        <taxon>Neoptera</taxon>
        <taxon>Endopterygota</taxon>
        <taxon>Coleoptera</taxon>
        <taxon>Polyphaga</taxon>
        <taxon>Cucujiformia</taxon>
        <taxon>Tenebrionidae</taxon>
        <taxon>Zophobas</taxon>
    </lineage>
</organism>
<proteinExistence type="predicted"/>
<dbReference type="EMBL" id="JALNTZ010000002">
    <property type="protein sequence ID" value="KAJ3663377.1"/>
    <property type="molecule type" value="Genomic_DNA"/>
</dbReference>
<evidence type="ECO:0000256" key="10">
    <source>
        <dbReference type="SAM" id="Phobius"/>
    </source>
</evidence>
<keyword evidence="3" id="KW-0716">Sensory transduction</keyword>
<keyword evidence="4 10" id="KW-0812">Transmembrane</keyword>
<evidence type="ECO:0000256" key="7">
    <source>
        <dbReference type="ARBA" id="ARBA00023136"/>
    </source>
</evidence>
<evidence type="ECO:0000256" key="1">
    <source>
        <dbReference type="ARBA" id="ARBA00004651"/>
    </source>
</evidence>
<keyword evidence="2" id="KW-1003">Cell membrane</keyword>
<evidence type="ECO:0000256" key="2">
    <source>
        <dbReference type="ARBA" id="ARBA00022475"/>
    </source>
</evidence>
<dbReference type="GO" id="GO:0005886">
    <property type="term" value="C:plasma membrane"/>
    <property type="evidence" value="ECO:0007669"/>
    <property type="project" value="UniProtKB-SubCell"/>
</dbReference>
<dbReference type="GO" id="GO:0005549">
    <property type="term" value="F:odorant binding"/>
    <property type="evidence" value="ECO:0007669"/>
    <property type="project" value="InterPro"/>
</dbReference>
<evidence type="ECO:0000256" key="6">
    <source>
        <dbReference type="ARBA" id="ARBA00022989"/>
    </source>
</evidence>
<name>A0AA38IU02_9CUCU</name>
<feature type="transmembrane region" description="Helical" evidence="10">
    <location>
        <begin position="65"/>
        <end position="89"/>
    </location>
</feature>
<comment type="caution">
    <text evidence="11">The sequence shown here is derived from an EMBL/GenBank/DDBJ whole genome shotgun (WGS) entry which is preliminary data.</text>
</comment>
<dbReference type="PANTHER" id="PTHR21137:SF35">
    <property type="entry name" value="ODORANT RECEPTOR 19A-RELATED"/>
    <property type="match status" value="1"/>
</dbReference>
<dbReference type="Pfam" id="PF02949">
    <property type="entry name" value="7tm_6"/>
    <property type="match status" value="1"/>
</dbReference>
<keyword evidence="12" id="KW-1185">Reference proteome</keyword>
<dbReference type="AlphaFoldDB" id="A0AA38IU02"/>
<accession>A0AA38IU02</accession>
<keyword evidence="5" id="KW-0552">Olfaction</keyword>